<organism evidence="6 7">
    <name type="scientific">Acacia crassicarpa</name>
    <name type="common">northern wattle</name>
    <dbReference type="NCBI Taxonomy" id="499986"/>
    <lineage>
        <taxon>Eukaryota</taxon>
        <taxon>Viridiplantae</taxon>
        <taxon>Streptophyta</taxon>
        <taxon>Embryophyta</taxon>
        <taxon>Tracheophyta</taxon>
        <taxon>Spermatophyta</taxon>
        <taxon>Magnoliopsida</taxon>
        <taxon>eudicotyledons</taxon>
        <taxon>Gunneridae</taxon>
        <taxon>Pentapetalae</taxon>
        <taxon>rosids</taxon>
        <taxon>fabids</taxon>
        <taxon>Fabales</taxon>
        <taxon>Fabaceae</taxon>
        <taxon>Caesalpinioideae</taxon>
        <taxon>mimosoid clade</taxon>
        <taxon>Acacieae</taxon>
        <taxon>Acacia</taxon>
    </lineage>
</organism>
<dbReference type="EMBL" id="JAWXYG010000003">
    <property type="protein sequence ID" value="KAK4278968.1"/>
    <property type="molecule type" value="Genomic_DNA"/>
</dbReference>
<dbReference type="PANTHER" id="PTHR33124:SF43">
    <property type="entry name" value="TRANSCRIPTION FACTOR PAR2"/>
    <property type="match status" value="1"/>
</dbReference>
<dbReference type="Proteomes" id="UP001293593">
    <property type="component" value="Unassembled WGS sequence"/>
</dbReference>
<dbReference type="GO" id="GO:0006355">
    <property type="term" value="P:regulation of DNA-templated transcription"/>
    <property type="evidence" value="ECO:0007669"/>
    <property type="project" value="InterPro"/>
</dbReference>
<evidence type="ECO:0000256" key="1">
    <source>
        <dbReference type="ARBA" id="ARBA00004123"/>
    </source>
</evidence>
<evidence type="ECO:0000256" key="2">
    <source>
        <dbReference type="ARBA" id="ARBA00023015"/>
    </source>
</evidence>
<evidence type="ECO:0000256" key="5">
    <source>
        <dbReference type="SAM" id="MobiDB-lite"/>
    </source>
</evidence>
<dbReference type="InterPro" id="IPR044660">
    <property type="entry name" value="IBH1-like"/>
</dbReference>
<feature type="compositionally biased region" description="Polar residues" evidence="5">
    <location>
        <begin position="1"/>
        <end position="10"/>
    </location>
</feature>
<feature type="region of interest" description="Disordered" evidence="5">
    <location>
        <begin position="1"/>
        <end position="92"/>
    </location>
</feature>
<reference evidence="6" key="1">
    <citation type="submission" date="2023-10" db="EMBL/GenBank/DDBJ databases">
        <title>Chromosome-level genome of the transformable northern wattle, Acacia crassicarpa.</title>
        <authorList>
            <person name="Massaro I."/>
            <person name="Sinha N.R."/>
            <person name="Poethig S."/>
            <person name="Leichty A.R."/>
        </authorList>
    </citation>
    <scope>NUCLEOTIDE SEQUENCE</scope>
    <source>
        <strain evidence="6">Acra3RX</strain>
        <tissue evidence="6">Leaf</tissue>
    </source>
</reference>
<feature type="compositionally biased region" description="Basic and acidic residues" evidence="5">
    <location>
        <begin position="64"/>
        <end position="77"/>
    </location>
</feature>
<keyword evidence="2" id="KW-0805">Transcription regulation</keyword>
<dbReference type="InterPro" id="IPR044549">
    <property type="entry name" value="bHLH_AtIBH1-like"/>
</dbReference>
<keyword evidence="4" id="KW-0539">Nucleus</keyword>
<comment type="caution">
    <text evidence="6">The sequence shown here is derived from an EMBL/GenBank/DDBJ whole genome shotgun (WGS) entry which is preliminary data.</text>
</comment>
<dbReference type="AlphaFoldDB" id="A0AAE1MXA5"/>
<dbReference type="PANTHER" id="PTHR33124">
    <property type="entry name" value="TRANSCRIPTION FACTOR IBH1-LIKE 1"/>
    <property type="match status" value="1"/>
</dbReference>
<feature type="compositionally biased region" description="Acidic residues" evidence="5">
    <location>
        <begin position="78"/>
        <end position="92"/>
    </location>
</feature>
<keyword evidence="3" id="KW-0804">Transcription</keyword>
<dbReference type="GO" id="GO:0046983">
    <property type="term" value="F:protein dimerization activity"/>
    <property type="evidence" value="ECO:0007669"/>
    <property type="project" value="InterPro"/>
</dbReference>
<evidence type="ECO:0000256" key="4">
    <source>
        <dbReference type="ARBA" id="ARBA00023242"/>
    </source>
</evidence>
<comment type="subcellular location">
    <subcellularLocation>
        <location evidence="1">Nucleus</location>
    </subcellularLocation>
</comment>
<evidence type="ECO:0000256" key="3">
    <source>
        <dbReference type="ARBA" id="ARBA00023163"/>
    </source>
</evidence>
<evidence type="ECO:0000313" key="7">
    <source>
        <dbReference type="Proteomes" id="UP001293593"/>
    </source>
</evidence>
<sequence>MEESQNTEQTHIPIPAFPSKPEIIASVPHHIPTADDSLRPPRHWRRRSRDQPTTTTTTRKKTKTIKEEDSSDDHKVAEEEEEDREEEEEDREEIEKKIEALQRIVPGGESLGMDKLFDETADYIMTLQYQIKGLRALSSLFERLEKDKSKLGG</sequence>
<dbReference type="GO" id="GO:0000976">
    <property type="term" value="F:transcription cis-regulatory region binding"/>
    <property type="evidence" value="ECO:0007669"/>
    <property type="project" value="UniProtKB-ARBA"/>
</dbReference>
<dbReference type="CDD" id="cd11444">
    <property type="entry name" value="bHLH_AtIBH1_like"/>
    <property type="match status" value="1"/>
</dbReference>
<dbReference type="GO" id="GO:0005634">
    <property type="term" value="C:nucleus"/>
    <property type="evidence" value="ECO:0007669"/>
    <property type="project" value="UniProtKB-SubCell"/>
</dbReference>
<name>A0AAE1MXA5_9FABA</name>
<protein>
    <submittedName>
        <fullName evidence="6">Uncharacterized protein</fullName>
    </submittedName>
</protein>
<evidence type="ECO:0000313" key="6">
    <source>
        <dbReference type="EMBL" id="KAK4278968.1"/>
    </source>
</evidence>
<dbReference type="SUPFAM" id="SSF47459">
    <property type="entry name" value="HLH, helix-loop-helix DNA-binding domain"/>
    <property type="match status" value="1"/>
</dbReference>
<gene>
    <name evidence="6" type="ORF">QN277_016737</name>
</gene>
<dbReference type="InterPro" id="IPR036638">
    <property type="entry name" value="HLH_DNA-bd_sf"/>
</dbReference>
<keyword evidence="7" id="KW-1185">Reference proteome</keyword>
<proteinExistence type="predicted"/>
<accession>A0AAE1MXA5</accession>